<dbReference type="Pfam" id="PF14246">
    <property type="entry name" value="TetR_C_7"/>
    <property type="match status" value="1"/>
</dbReference>
<evidence type="ECO:0000259" key="1">
    <source>
        <dbReference type="Pfam" id="PF14246"/>
    </source>
</evidence>
<dbReference type="Proteomes" id="UP001185927">
    <property type="component" value="Unassembled WGS sequence"/>
</dbReference>
<feature type="domain" description="Transcriptional regulator TetR C-terminal Proteobacteria type" evidence="1">
    <location>
        <begin position="37"/>
        <end position="138"/>
    </location>
</feature>
<name>A0ABU4C4Q4_RHOGO</name>
<reference evidence="2 3" key="1">
    <citation type="submission" date="2023-10" db="EMBL/GenBank/DDBJ databases">
        <title>Development of a sustainable strategy for remediation of hydrocarbon-contaminated territories based on the waste exchange concept.</title>
        <authorList>
            <person name="Krivoruchko A."/>
        </authorList>
    </citation>
    <scope>NUCLEOTIDE SEQUENCE [LARGE SCALE GENOMIC DNA]</scope>
    <source>
        <strain evidence="2 3">IEGM 1203</strain>
    </source>
</reference>
<dbReference type="InterPro" id="IPR039536">
    <property type="entry name" value="TetR_C_Proteobacteria"/>
</dbReference>
<keyword evidence="3" id="KW-1185">Reference proteome</keyword>
<evidence type="ECO:0000313" key="3">
    <source>
        <dbReference type="Proteomes" id="UP001185927"/>
    </source>
</evidence>
<dbReference type="EMBL" id="JAWLKB010000036">
    <property type="protein sequence ID" value="MDV6271254.1"/>
    <property type="molecule type" value="Genomic_DNA"/>
</dbReference>
<evidence type="ECO:0000313" key="2">
    <source>
        <dbReference type="EMBL" id="MDV6271254.1"/>
    </source>
</evidence>
<dbReference type="RefSeq" id="WP_317545713.1">
    <property type="nucleotide sequence ID" value="NZ_JAWLKB010000036.1"/>
</dbReference>
<gene>
    <name evidence="2" type="ORF">R3Q16_32060</name>
</gene>
<organism evidence="2 3">
    <name type="scientific">Rhodococcus globerulus</name>
    <dbReference type="NCBI Taxonomy" id="33008"/>
    <lineage>
        <taxon>Bacteria</taxon>
        <taxon>Bacillati</taxon>
        <taxon>Actinomycetota</taxon>
        <taxon>Actinomycetes</taxon>
        <taxon>Mycobacteriales</taxon>
        <taxon>Nocardiaceae</taxon>
        <taxon>Rhodococcus</taxon>
    </lineage>
</organism>
<accession>A0ABU4C4Q4</accession>
<comment type="caution">
    <text evidence="2">The sequence shown here is derived from an EMBL/GenBank/DDBJ whole genome shotgun (WGS) entry which is preliminary data.</text>
</comment>
<dbReference type="Gene3D" id="1.10.357.10">
    <property type="entry name" value="Tetracycline Repressor, domain 2"/>
    <property type="match status" value="1"/>
</dbReference>
<proteinExistence type="predicted"/>
<sequence length="142" mass="15655">MYSYFDDKSAVFAAAGERQHSYVENVGGGKFDVQTAAVDIVRALHSDSSIALHRMMIGEAQQFPELAAAFYESGPAKSIAFLGEVLFEQYGEDAVSVADQLYTLLLGEEHRRRLLGLTPEPTPERARALATRAIECVLGFRR</sequence>
<protein>
    <submittedName>
        <fullName evidence="2">TetR/AcrR family transcriptional regulator C-terminal domain-containing protein</fullName>
    </submittedName>
</protein>